<dbReference type="InterPro" id="IPR001173">
    <property type="entry name" value="Glyco_trans_2-like"/>
</dbReference>
<dbReference type="PANTHER" id="PTHR48090:SF7">
    <property type="entry name" value="RFBJ PROTEIN"/>
    <property type="match status" value="1"/>
</dbReference>
<keyword evidence="1" id="KW-0812">Transmembrane</keyword>
<keyword evidence="1" id="KW-1133">Transmembrane helix</keyword>
<dbReference type="Proteomes" id="UP000178943">
    <property type="component" value="Unassembled WGS sequence"/>
</dbReference>
<dbReference type="Pfam" id="PF00535">
    <property type="entry name" value="Glycos_transf_2"/>
    <property type="match status" value="1"/>
</dbReference>
<feature type="domain" description="Glycosyltransferase 2-like" evidence="2">
    <location>
        <begin position="9"/>
        <end position="167"/>
    </location>
</feature>
<dbReference type="CDD" id="cd04179">
    <property type="entry name" value="DPM_DPG-synthase_like"/>
    <property type="match status" value="1"/>
</dbReference>
<feature type="transmembrane region" description="Helical" evidence="1">
    <location>
        <begin position="315"/>
        <end position="341"/>
    </location>
</feature>
<protein>
    <submittedName>
        <fullName evidence="4">Uncharacterized protein</fullName>
    </submittedName>
</protein>
<dbReference type="InterPro" id="IPR050256">
    <property type="entry name" value="Glycosyltransferase_2"/>
</dbReference>
<accession>A0A1F5VR94</accession>
<name>A0A1F5VR94_9BACT</name>
<evidence type="ECO:0000259" key="2">
    <source>
        <dbReference type="Pfam" id="PF00535"/>
    </source>
</evidence>
<dbReference type="EMBL" id="MFGW01000111">
    <property type="protein sequence ID" value="OGF65591.1"/>
    <property type="molecule type" value="Genomic_DNA"/>
</dbReference>
<gene>
    <name evidence="4" type="ORF">A2Y62_12770</name>
</gene>
<proteinExistence type="predicted"/>
<feature type="domain" description="Low-salt glycan biosynthesis hexosyltransferase Agl6 C-terminal transmembrane region" evidence="3">
    <location>
        <begin position="289"/>
        <end position="380"/>
    </location>
</feature>
<organism evidence="4 5">
    <name type="scientific">Candidatus Fischerbacteria bacterium RBG_13_37_8</name>
    <dbReference type="NCBI Taxonomy" id="1817863"/>
    <lineage>
        <taxon>Bacteria</taxon>
        <taxon>Candidatus Fischeribacteriota</taxon>
    </lineage>
</organism>
<dbReference type="STRING" id="1817863.A2Y62_12770"/>
<feature type="transmembrane region" description="Helical" evidence="1">
    <location>
        <begin position="225"/>
        <end position="253"/>
    </location>
</feature>
<evidence type="ECO:0000259" key="3">
    <source>
        <dbReference type="Pfam" id="PF26629"/>
    </source>
</evidence>
<comment type="caution">
    <text evidence="4">The sequence shown here is derived from an EMBL/GenBank/DDBJ whole genome shotgun (WGS) entry which is preliminary data.</text>
</comment>
<dbReference type="SUPFAM" id="SSF53448">
    <property type="entry name" value="Nucleotide-diphospho-sugar transferases"/>
    <property type="match status" value="1"/>
</dbReference>
<reference evidence="4 5" key="1">
    <citation type="journal article" date="2016" name="Nat. Commun.">
        <title>Thousands of microbial genomes shed light on interconnected biogeochemical processes in an aquifer system.</title>
        <authorList>
            <person name="Anantharaman K."/>
            <person name="Brown C.T."/>
            <person name="Hug L.A."/>
            <person name="Sharon I."/>
            <person name="Castelle C.J."/>
            <person name="Probst A.J."/>
            <person name="Thomas B.C."/>
            <person name="Singh A."/>
            <person name="Wilkins M.J."/>
            <person name="Karaoz U."/>
            <person name="Brodie E.L."/>
            <person name="Williams K.H."/>
            <person name="Hubbard S.S."/>
            <person name="Banfield J.F."/>
        </authorList>
    </citation>
    <scope>NUCLEOTIDE SEQUENCE [LARGE SCALE GENOMIC DNA]</scope>
</reference>
<keyword evidence="1" id="KW-0472">Membrane</keyword>
<dbReference type="InterPro" id="IPR058718">
    <property type="entry name" value="Agl6_TM_C"/>
</dbReference>
<evidence type="ECO:0000313" key="5">
    <source>
        <dbReference type="Proteomes" id="UP000178943"/>
    </source>
</evidence>
<evidence type="ECO:0000313" key="4">
    <source>
        <dbReference type="EMBL" id="OGF65591.1"/>
    </source>
</evidence>
<dbReference type="InterPro" id="IPR029044">
    <property type="entry name" value="Nucleotide-diphossugar_trans"/>
</dbReference>
<dbReference type="Gene3D" id="3.90.550.10">
    <property type="entry name" value="Spore Coat Polysaccharide Biosynthesis Protein SpsA, Chain A"/>
    <property type="match status" value="1"/>
</dbReference>
<evidence type="ECO:0000256" key="1">
    <source>
        <dbReference type="SAM" id="Phobius"/>
    </source>
</evidence>
<feature type="transmembrane region" description="Helical" evidence="1">
    <location>
        <begin position="273"/>
        <end position="294"/>
    </location>
</feature>
<dbReference type="Pfam" id="PF26629">
    <property type="entry name" value="GT2_TM_C"/>
    <property type="match status" value="1"/>
</dbReference>
<sequence length="392" mass="44153">MNQEKKEVTILMPCLNESGTIKVCIERAKKLLKEHNIDGEIIISDNGSTDGSQTIAEKAGARVLDCPIKGYGAALQYGIEQAKGKFILMGDSDDSYHFDEAFPMIEMLRNKFDLCMGSRLKGDIKPGAMPLLNRYVGTPFITFMGKLLFKTEQSDFNCGLRAFKKDKILQLNLVTAGMEYASEMIIKAKLSGLKVSELPINFYKDGRGRAPHMQRWRDGWRHLRFLLLHAPGYLFMLPGALLFFTGLIILLLLLRGSFKIRGVEFDVHTMLTAAFMVIIGVQTFFMGIYAKLYVYTRGILPYSKRIIAILAKLSLEKLLVAAIILAILGMAGFLSAFWTWYKVDFKALDYAVTMRTIIPSLTLIAMAILFVFNGFMLSLLFLKTKYAGIMFE</sequence>
<dbReference type="PANTHER" id="PTHR48090">
    <property type="entry name" value="UNDECAPRENYL-PHOSPHATE 4-DEOXY-4-FORMAMIDO-L-ARABINOSE TRANSFERASE-RELATED"/>
    <property type="match status" value="1"/>
</dbReference>
<feature type="transmembrane region" description="Helical" evidence="1">
    <location>
        <begin position="361"/>
        <end position="382"/>
    </location>
</feature>
<dbReference type="AlphaFoldDB" id="A0A1F5VR94"/>